<dbReference type="eggNOG" id="COG1455">
    <property type="taxonomic scope" value="Bacteria"/>
</dbReference>
<dbReference type="Gene3D" id="3.20.20.450">
    <property type="entry name" value="EAL domain"/>
    <property type="match status" value="1"/>
</dbReference>
<dbReference type="Pfam" id="PF00563">
    <property type="entry name" value="EAL"/>
    <property type="match status" value="1"/>
</dbReference>
<gene>
    <name evidence="4" type="ordered locus">NAMH_0109</name>
</gene>
<evidence type="ECO:0000259" key="3">
    <source>
        <dbReference type="PROSITE" id="PS51105"/>
    </source>
</evidence>
<sequence>MNELIKNKKILLFIVTLQEAFTAVVPFFLLTAFVTLLLSFAIYFNSDIFFISPKALLYLSKTLQSFTSIVAVISISYFFALRIKTSQIISIILSVCVFVTLTLIENSSVYIFKVNDYTSIIKLIDDISIPLILPYGFTPATLISPILSTYLLKYFYPKLTLNISAMDGNYHIYKLFNYLFVFFVAYFVAIILYVFVNFFMNIFFHEFNPLEMNIPDVLILIIRDFMVQVLWFIGIHGSHTVNGLFGKAILFKEVCPNLTYGEFNRMFVLIGGAGIGLGMLISFWIFIKDRALRYITKISTPFVFFNINTLLIYSIIVLNRFFLIPFIFLPLLNIIIAYIFLHIVHIDFTHYYVSWTTPVFIDSYLKTNGNILVILLQVFLVIIDTLVYMYFTKKFVTSNSYSSHIDILEKNLEIPVEIKSKEGIYAFKAHKELIAAQAKLDEVINSLNKDTLKIYYQPQIDITNNSCNKFEALIRHSINGKITGPEFLPIIEEAGLAPIIDIWACKEVKKHLNLWEKEGFNPQISINLHPDTLKSKDAINKIIDILYEKNIMFEIIERSFLYGKIAENNVYRLQNNGFKIAIDDYGIGYSSLEIITKLKIDELKIDKSLIDIINTEKGFAVCKHTVNLCHDLYYKVVAEGVETKEQYEKVKLINIDYVQGYYFSPALPFNRVHTFYTEFNKHI</sequence>
<feature type="domain" description="EAL" evidence="2">
    <location>
        <begin position="433"/>
        <end position="680"/>
    </location>
</feature>
<organism evidence="4 5">
    <name type="scientific">Nautilia profundicola (strain ATCC BAA-1463 / DSM 18972 / AmH)</name>
    <dbReference type="NCBI Taxonomy" id="598659"/>
    <lineage>
        <taxon>Bacteria</taxon>
        <taxon>Pseudomonadati</taxon>
        <taxon>Campylobacterota</taxon>
        <taxon>Epsilonproteobacteria</taxon>
        <taxon>Nautiliales</taxon>
        <taxon>Nautiliaceae</taxon>
        <taxon>Nautilia</taxon>
    </lineage>
</organism>
<feature type="transmembrane region" description="Helical" evidence="1">
    <location>
        <begin position="132"/>
        <end position="155"/>
    </location>
</feature>
<dbReference type="STRING" id="598659.NAMH_0109"/>
<dbReference type="RefSeq" id="WP_015902806.1">
    <property type="nucleotide sequence ID" value="NC_012115.1"/>
</dbReference>
<feature type="domain" description="PTS EIIC type-3" evidence="3">
    <location>
        <begin position="1"/>
        <end position="391"/>
    </location>
</feature>
<name>B9L7D8_NAUPA</name>
<dbReference type="GO" id="GO:0008982">
    <property type="term" value="F:protein-N(PI)-phosphohistidine-sugar phosphotransferase activity"/>
    <property type="evidence" value="ECO:0007669"/>
    <property type="project" value="InterPro"/>
</dbReference>
<dbReference type="OrthoDB" id="5372181at2"/>
<keyword evidence="1" id="KW-0472">Membrane</keyword>
<feature type="transmembrane region" description="Helical" evidence="1">
    <location>
        <begin position="266"/>
        <end position="286"/>
    </location>
</feature>
<keyword evidence="5" id="KW-1185">Reference proteome</keyword>
<evidence type="ECO:0000259" key="2">
    <source>
        <dbReference type="PROSITE" id="PS50883"/>
    </source>
</evidence>
<feature type="transmembrane region" description="Helical" evidence="1">
    <location>
        <begin position="371"/>
        <end position="391"/>
    </location>
</feature>
<dbReference type="KEGG" id="nam:NAMH_0109"/>
<dbReference type="SMART" id="SM00052">
    <property type="entry name" value="EAL"/>
    <property type="match status" value="1"/>
</dbReference>
<dbReference type="Proteomes" id="UP000000448">
    <property type="component" value="Chromosome"/>
</dbReference>
<reference evidence="4 5" key="1">
    <citation type="journal article" date="2009" name="PLoS Genet.">
        <title>Adaptations to submarine hydrothermal environments exemplified by the genome of Nautilia profundicola.</title>
        <authorList>
            <person name="Campbell B.J."/>
            <person name="Smith J.L."/>
            <person name="Hanson T.E."/>
            <person name="Klotz M.G."/>
            <person name="Stein L.Y."/>
            <person name="Lee C.K."/>
            <person name="Wu D."/>
            <person name="Robinson J.M."/>
            <person name="Khouri H.M."/>
            <person name="Eisen J.A."/>
            <person name="Cary S.C."/>
        </authorList>
    </citation>
    <scope>NUCLEOTIDE SEQUENCE [LARGE SCALE GENOMIC DNA]</scope>
    <source>
        <strain evidence="5">ATCC BAA-1463 / DSM 18972 / AmH</strain>
    </source>
</reference>
<dbReference type="InterPro" id="IPR001633">
    <property type="entry name" value="EAL_dom"/>
</dbReference>
<dbReference type="GO" id="GO:0009401">
    <property type="term" value="P:phosphoenolpyruvate-dependent sugar phosphotransferase system"/>
    <property type="evidence" value="ECO:0007669"/>
    <property type="project" value="InterPro"/>
</dbReference>
<proteinExistence type="predicted"/>
<dbReference type="HOGENOM" id="CLU_024302_1_0_7"/>
<dbReference type="InterPro" id="IPR050706">
    <property type="entry name" value="Cyclic-di-GMP_PDE-like"/>
</dbReference>
<feature type="transmembrane region" description="Helical" evidence="1">
    <location>
        <begin position="63"/>
        <end position="81"/>
    </location>
</feature>
<evidence type="ECO:0000256" key="1">
    <source>
        <dbReference type="SAM" id="Phobius"/>
    </source>
</evidence>
<dbReference type="SUPFAM" id="SSF141868">
    <property type="entry name" value="EAL domain-like"/>
    <property type="match status" value="1"/>
</dbReference>
<dbReference type="AlphaFoldDB" id="B9L7D8"/>
<keyword evidence="1" id="KW-0812">Transmembrane</keyword>
<dbReference type="GO" id="GO:0071111">
    <property type="term" value="F:cyclic-guanylate-specific phosphodiesterase activity"/>
    <property type="evidence" value="ECO:0007669"/>
    <property type="project" value="InterPro"/>
</dbReference>
<protein>
    <submittedName>
        <fullName evidence="4">Cyclic diguanylate phosphodiesterase (EAL) domain protein</fullName>
    </submittedName>
</protein>
<dbReference type="EMBL" id="CP001279">
    <property type="protein sequence ID" value="ACM93754.1"/>
    <property type="molecule type" value="Genomic_DNA"/>
</dbReference>
<keyword evidence="1" id="KW-1133">Transmembrane helix</keyword>
<dbReference type="PANTHER" id="PTHR33121:SF70">
    <property type="entry name" value="SIGNALING PROTEIN YKOW"/>
    <property type="match status" value="1"/>
</dbReference>
<dbReference type="InterPro" id="IPR035919">
    <property type="entry name" value="EAL_sf"/>
</dbReference>
<dbReference type="GO" id="GO:0016020">
    <property type="term" value="C:membrane"/>
    <property type="evidence" value="ECO:0007669"/>
    <property type="project" value="InterPro"/>
</dbReference>
<dbReference type="PROSITE" id="PS51105">
    <property type="entry name" value="PTS_EIIC_TYPE_3"/>
    <property type="match status" value="1"/>
</dbReference>
<dbReference type="InterPro" id="IPR004501">
    <property type="entry name" value="PTS_EIIC_3"/>
</dbReference>
<feature type="transmembrane region" description="Helical" evidence="1">
    <location>
        <begin position="87"/>
        <end position="112"/>
    </location>
</feature>
<feature type="transmembrane region" description="Helical" evidence="1">
    <location>
        <begin position="298"/>
        <end position="316"/>
    </location>
</feature>
<dbReference type="eggNOG" id="COG2200">
    <property type="taxonomic scope" value="Bacteria"/>
</dbReference>
<dbReference type="CDD" id="cd01948">
    <property type="entry name" value="EAL"/>
    <property type="match status" value="1"/>
</dbReference>
<dbReference type="PROSITE" id="PS50883">
    <property type="entry name" value="EAL"/>
    <property type="match status" value="1"/>
</dbReference>
<feature type="transmembrane region" description="Helical" evidence="1">
    <location>
        <begin position="175"/>
        <end position="196"/>
    </location>
</feature>
<accession>B9L7D8</accession>
<feature type="transmembrane region" description="Helical" evidence="1">
    <location>
        <begin position="322"/>
        <end position="341"/>
    </location>
</feature>
<evidence type="ECO:0000313" key="4">
    <source>
        <dbReference type="EMBL" id="ACM93754.1"/>
    </source>
</evidence>
<evidence type="ECO:0000313" key="5">
    <source>
        <dbReference type="Proteomes" id="UP000000448"/>
    </source>
</evidence>
<dbReference type="PANTHER" id="PTHR33121">
    <property type="entry name" value="CYCLIC DI-GMP PHOSPHODIESTERASE PDEF"/>
    <property type="match status" value="1"/>
</dbReference>